<dbReference type="KEGG" id="ehx:EMIHUDRAFT_255025"/>
<evidence type="ECO:0000256" key="1">
    <source>
        <dbReference type="ARBA" id="ARBA00004496"/>
    </source>
</evidence>
<dbReference type="AlphaFoldDB" id="A0A0D3JIC0"/>
<evidence type="ECO:0000256" key="2">
    <source>
        <dbReference type="ARBA" id="ARBA00007599"/>
    </source>
</evidence>
<dbReference type="GO" id="GO:0046872">
    <property type="term" value="F:metal ion binding"/>
    <property type="evidence" value="ECO:0007669"/>
    <property type="project" value="UniProtKB-KW"/>
</dbReference>
<dbReference type="HOGENOM" id="CLU_2929924_0_0_1"/>
<evidence type="ECO:0000256" key="8">
    <source>
        <dbReference type="ARBA" id="ARBA00022840"/>
    </source>
</evidence>
<accession>A0A0D3JIC0</accession>
<dbReference type="GO" id="GO:0005524">
    <property type="term" value="F:ATP binding"/>
    <property type="evidence" value="ECO:0007669"/>
    <property type="project" value="UniProtKB-KW"/>
</dbReference>
<evidence type="ECO:0000256" key="4">
    <source>
        <dbReference type="ARBA" id="ARBA00022490"/>
    </source>
</evidence>
<sequence>MTAATLELELGSVEETELLGAQLAEVVERGDVIFLSGELGAGKTSLSRGFLRRFFADPELE</sequence>
<evidence type="ECO:0000313" key="11">
    <source>
        <dbReference type="EnsemblProtists" id="EOD23255"/>
    </source>
</evidence>
<proteinExistence type="inferred from homology"/>
<dbReference type="SUPFAM" id="SSF52540">
    <property type="entry name" value="P-loop containing nucleoside triphosphate hydrolases"/>
    <property type="match status" value="1"/>
</dbReference>
<reference evidence="12" key="1">
    <citation type="journal article" date="2013" name="Nature">
        <title>Pan genome of the phytoplankton Emiliania underpins its global distribution.</title>
        <authorList>
            <person name="Read B.A."/>
            <person name="Kegel J."/>
            <person name="Klute M.J."/>
            <person name="Kuo A."/>
            <person name="Lefebvre S.C."/>
            <person name="Maumus F."/>
            <person name="Mayer C."/>
            <person name="Miller J."/>
            <person name="Monier A."/>
            <person name="Salamov A."/>
            <person name="Young J."/>
            <person name="Aguilar M."/>
            <person name="Claverie J.M."/>
            <person name="Frickenhaus S."/>
            <person name="Gonzalez K."/>
            <person name="Herman E.K."/>
            <person name="Lin Y.C."/>
            <person name="Napier J."/>
            <person name="Ogata H."/>
            <person name="Sarno A.F."/>
            <person name="Shmutz J."/>
            <person name="Schroeder D."/>
            <person name="de Vargas C."/>
            <person name="Verret F."/>
            <person name="von Dassow P."/>
            <person name="Valentin K."/>
            <person name="Van de Peer Y."/>
            <person name="Wheeler G."/>
            <person name="Dacks J.B."/>
            <person name="Delwiche C.F."/>
            <person name="Dyhrman S.T."/>
            <person name="Glockner G."/>
            <person name="John U."/>
            <person name="Richards T."/>
            <person name="Worden A.Z."/>
            <person name="Zhang X."/>
            <person name="Grigoriev I.V."/>
            <person name="Allen A.E."/>
            <person name="Bidle K."/>
            <person name="Borodovsky M."/>
            <person name="Bowler C."/>
            <person name="Brownlee C."/>
            <person name="Cock J.M."/>
            <person name="Elias M."/>
            <person name="Gladyshev V.N."/>
            <person name="Groth M."/>
            <person name="Guda C."/>
            <person name="Hadaegh A."/>
            <person name="Iglesias-Rodriguez M.D."/>
            <person name="Jenkins J."/>
            <person name="Jones B.M."/>
            <person name="Lawson T."/>
            <person name="Leese F."/>
            <person name="Lindquist E."/>
            <person name="Lobanov A."/>
            <person name="Lomsadze A."/>
            <person name="Malik S.B."/>
            <person name="Marsh M.E."/>
            <person name="Mackinder L."/>
            <person name="Mock T."/>
            <person name="Mueller-Roeber B."/>
            <person name="Pagarete A."/>
            <person name="Parker M."/>
            <person name="Probert I."/>
            <person name="Quesneville H."/>
            <person name="Raines C."/>
            <person name="Rensing S.A."/>
            <person name="Riano-Pachon D.M."/>
            <person name="Richier S."/>
            <person name="Rokitta S."/>
            <person name="Shiraiwa Y."/>
            <person name="Soanes D.M."/>
            <person name="van der Giezen M."/>
            <person name="Wahlund T.M."/>
            <person name="Williams B."/>
            <person name="Wilson W."/>
            <person name="Wolfe G."/>
            <person name="Wurch L.L."/>
        </authorList>
    </citation>
    <scope>NUCLEOTIDE SEQUENCE</scope>
</reference>
<keyword evidence="12" id="KW-1185">Reference proteome</keyword>
<comment type="subcellular location">
    <subcellularLocation>
        <location evidence="1">Cytoplasm</location>
    </subcellularLocation>
</comment>
<evidence type="ECO:0000256" key="3">
    <source>
        <dbReference type="ARBA" id="ARBA00019010"/>
    </source>
</evidence>
<keyword evidence="5" id="KW-0819">tRNA processing</keyword>
<dbReference type="Gene3D" id="3.40.50.300">
    <property type="entry name" value="P-loop containing nucleotide triphosphate hydrolases"/>
    <property type="match status" value="1"/>
</dbReference>
<dbReference type="GO" id="GO:0002949">
    <property type="term" value="P:tRNA threonylcarbamoyladenosine modification"/>
    <property type="evidence" value="ECO:0007669"/>
    <property type="project" value="InterPro"/>
</dbReference>
<dbReference type="Pfam" id="PF02367">
    <property type="entry name" value="TsaE"/>
    <property type="match status" value="1"/>
</dbReference>
<keyword evidence="9" id="KW-0460">Magnesium</keyword>
<dbReference type="InterPro" id="IPR003442">
    <property type="entry name" value="T6A_TsaE"/>
</dbReference>
<dbReference type="PANTHER" id="PTHR33540:SF2">
    <property type="entry name" value="TRNA THREONYLCARBAMOYLADENOSINE BIOSYNTHESIS PROTEIN TSAE"/>
    <property type="match status" value="1"/>
</dbReference>
<evidence type="ECO:0000256" key="9">
    <source>
        <dbReference type="ARBA" id="ARBA00022842"/>
    </source>
</evidence>
<dbReference type="GO" id="GO:0005737">
    <property type="term" value="C:cytoplasm"/>
    <property type="evidence" value="ECO:0007669"/>
    <property type="project" value="UniProtKB-SubCell"/>
</dbReference>
<dbReference type="EnsemblProtists" id="EOD23255">
    <property type="protein sequence ID" value="EOD23255"/>
    <property type="gene ID" value="EMIHUDRAFT_255025"/>
</dbReference>
<dbReference type="PANTHER" id="PTHR33540">
    <property type="entry name" value="TRNA THREONYLCARBAMOYLADENOSINE BIOSYNTHESIS PROTEIN TSAE"/>
    <property type="match status" value="1"/>
</dbReference>
<keyword evidence="8" id="KW-0067">ATP-binding</keyword>
<reference evidence="11" key="2">
    <citation type="submission" date="2024-10" db="UniProtKB">
        <authorList>
            <consortium name="EnsemblProtists"/>
        </authorList>
    </citation>
    <scope>IDENTIFICATION</scope>
</reference>
<evidence type="ECO:0000256" key="5">
    <source>
        <dbReference type="ARBA" id="ARBA00022694"/>
    </source>
</evidence>
<comment type="similarity">
    <text evidence="2">Belongs to the TsaE family.</text>
</comment>
<protein>
    <recommendedName>
        <fullName evidence="3">tRNA threonylcarbamoyladenosine biosynthesis protein TsaE</fullName>
    </recommendedName>
    <alternativeName>
        <fullName evidence="10">t(6)A37 threonylcarbamoyladenosine biosynthesis protein TsaE</fullName>
    </alternativeName>
</protein>
<dbReference type="Proteomes" id="UP000013827">
    <property type="component" value="Unassembled WGS sequence"/>
</dbReference>
<keyword evidence="4" id="KW-0963">Cytoplasm</keyword>
<organism evidence="11 12">
    <name type="scientific">Emiliania huxleyi (strain CCMP1516)</name>
    <dbReference type="NCBI Taxonomy" id="280463"/>
    <lineage>
        <taxon>Eukaryota</taxon>
        <taxon>Haptista</taxon>
        <taxon>Haptophyta</taxon>
        <taxon>Prymnesiophyceae</taxon>
        <taxon>Isochrysidales</taxon>
        <taxon>Noelaerhabdaceae</taxon>
        <taxon>Emiliania</taxon>
    </lineage>
</organism>
<dbReference type="GeneID" id="17268802"/>
<dbReference type="InterPro" id="IPR027417">
    <property type="entry name" value="P-loop_NTPase"/>
</dbReference>
<evidence type="ECO:0000256" key="7">
    <source>
        <dbReference type="ARBA" id="ARBA00022741"/>
    </source>
</evidence>
<evidence type="ECO:0000256" key="6">
    <source>
        <dbReference type="ARBA" id="ARBA00022723"/>
    </source>
</evidence>
<dbReference type="RefSeq" id="XP_005775684.1">
    <property type="nucleotide sequence ID" value="XM_005775627.1"/>
</dbReference>
<name>A0A0D3JIC0_EMIH1</name>
<keyword evidence="6" id="KW-0479">Metal-binding</keyword>
<dbReference type="PaxDb" id="2903-EOD23255"/>
<evidence type="ECO:0000313" key="12">
    <source>
        <dbReference type="Proteomes" id="UP000013827"/>
    </source>
</evidence>
<keyword evidence="7" id="KW-0547">Nucleotide-binding</keyword>
<evidence type="ECO:0000256" key="10">
    <source>
        <dbReference type="ARBA" id="ARBA00032441"/>
    </source>
</evidence>